<dbReference type="GO" id="GO:0004180">
    <property type="term" value="F:carboxypeptidase activity"/>
    <property type="evidence" value="ECO:0007669"/>
    <property type="project" value="UniProtKB-KW"/>
</dbReference>
<dbReference type="AlphaFoldDB" id="A0A1W1EHT2"/>
<evidence type="ECO:0000256" key="4">
    <source>
        <dbReference type="ARBA" id="ARBA00022679"/>
    </source>
</evidence>
<sequence length="667" mass="76202">MPLENLNIDTKKILIEYEDRYFNYHFGVNPFAIIRAIIFNITNQRVIGASTISMQLARMMYHKPRTLISKISEIFRAFQIEFRYSKDEILKLYLNNAPFGGNIEGVEGASYLYFNLPLNSLSIAQISYLISIPKNPNKNSPKNIKRVNRLKDIVLKRVENIYNQDIIQRALKEQIKPKRDKLPNLIPHLSSKIKTSKREYLTIDIKLQKKIEEYLKDDIKNASKYNISNSCAVVIDNKSMEILAYVGSNDFYSKEGGENDGIEAIISSGSTLKPFIYALSLERGLVTPLSNLFDISINLNGYAPQNFSKRFIGKINTSQALQYSINTVAVELDRLLGDNSLYNLLIKADIKSINKPKNYYGSSIALGGSGIKLIELAQLYSSLANGGIYQKASYYQNHKPFKKTRILSPQSTYLISNILSNVPRENLSSSWEFIDGLSKVAFKTGTSAYAKDLLSIGYTPKYTVAVWYGNFNRSKKVKREDKPTGIKVASPTMLKIFKYLNDKSWFKKPQHIITQNICQDIIKIGECKNHIKDEIIEGINYQKPCKILRAETLAKMQKSGLISSMSELKNNRCYDKWKNYKPLITSPINNSKYTNNRLLPKELKKIKLQCYSFETNSTIYWLIDNQLPIKSKSKIAIYKYLEEGKHNIRCLDSGAKMSSVSIDLNEL</sequence>
<dbReference type="PANTHER" id="PTHR32282">
    <property type="entry name" value="BINDING PROTEIN TRANSPEPTIDASE, PUTATIVE-RELATED"/>
    <property type="match status" value="1"/>
</dbReference>
<dbReference type="SUPFAM" id="SSF56601">
    <property type="entry name" value="beta-lactamase/transpeptidase-like"/>
    <property type="match status" value="1"/>
</dbReference>
<evidence type="ECO:0000313" key="11">
    <source>
        <dbReference type="EMBL" id="SHO80410.1"/>
    </source>
</evidence>
<dbReference type="InterPro" id="IPR001460">
    <property type="entry name" value="PCN-bd_Tpept"/>
</dbReference>
<dbReference type="Pfam" id="PF00905">
    <property type="entry name" value="Transpeptidase"/>
    <property type="match status" value="1"/>
</dbReference>
<dbReference type="PANTHER" id="PTHR32282:SF15">
    <property type="entry name" value="PENICILLIN-BINDING PROTEIN 1C"/>
    <property type="match status" value="1"/>
</dbReference>
<keyword evidence="2" id="KW-0645">Protease</keyword>
<dbReference type="GO" id="GO:0008658">
    <property type="term" value="F:penicillin binding"/>
    <property type="evidence" value="ECO:0007669"/>
    <property type="project" value="InterPro"/>
</dbReference>
<keyword evidence="5" id="KW-0378">Hydrolase</keyword>
<dbReference type="Gene3D" id="3.40.710.10">
    <property type="entry name" value="DD-peptidase/beta-lactamase superfamily"/>
    <property type="match status" value="1"/>
</dbReference>
<evidence type="ECO:0000259" key="9">
    <source>
        <dbReference type="Pfam" id="PF00905"/>
    </source>
</evidence>
<keyword evidence="3 11" id="KW-0328">Glycosyltransferase</keyword>
<accession>A0A1W1EHT2</accession>
<dbReference type="EC" id="2.4.99.28" evidence="7"/>
<dbReference type="InterPro" id="IPR023346">
    <property type="entry name" value="Lysozyme-like_dom_sf"/>
</dbReference>
<dbReference type="InterPro" id="IPR012338">
    <property type="entry name" value="Beta-lactam/transpept-like"/>
</dbReference>
<dbReference type="GO" id="GO:0006508">
    <property type="term" value="P:proteolysis"/>
    <property type="evidence" value="ECO:0007669"/>
    <property type="project" value="UniProtKB-KW"/>
</dbReference>
<name>A0A1W1EHT2_9ZZZZ</name>
<dbReference type="Gene3D" id="1.10.3810.10">
    <property type="entry name" value="Biosynthetic peptidoglycan transglycosylase-like"/>
    <property type="match status" value="1"/>
</dbReference>
<dbReference type="GO" id="GO:0008955">
    <property type="term" value="F:peptidoglycan glycosyltransferase activity"/>
    <property type="evidence" value="ECO:0007669"/>
    <property type="project" value="UniProtKB-EC"/>
</dbReference>
<organism evidence="11">
    <name type="scientific">hydrothermal vent metagenome</name>
    <dbReference type="NCBI Taxonomy" id="652676"/>
    <lineage>
        <taxon>unclassified sequences</taxon>
        <taxon>metagenomes</taxon>
        <taxon>ecological metagenomes</taxon>
    </lineage>
</organism>
<feature type="domain" description="Penicillin-binding protein transpeptidase" evidence="9">
    <location>
        <begin position="231"/>
        <end position="475"/>
    </location>
</feature>
<dbReference type="InterPro" id="IPR050396">
    <property type="entry name" value="Glycosyltr_51/Transpeptidase"/>
</dbReference>
<gene>
    <name evidence="11" type="ORF">MNB_SV-15-682</name>
</gene>
<reference evidence="11" key="1">
    <citation type="submission" date="2016-10" db="EMBL/GenBank/DDBJ databases">
        <authorList>
            <person name="de Groot N.N."/>
        </authorList>
    </citation>
    <scope>NUCLEOTIDE SEQUENCE</scope>
</reference>
<evidence type="ECO:0000256" key="8">
    <source>
        <dbReference type="ARBA" id="ARBA00049902"/>
    </source>
</evidence>
<evidence type="ECO:0000256" key="3">
    <source>
        <dbReference type="ARBA" id="ARBA00022676"/>
    </source>
</evidence>
<dbReference type="GO" id="GO:0030288">
    <property type="term" value="C:outer membrane-bounded periplasmic space"/>
    <property type="evidence" value="ECO:0007669"/>
    <property type="project" value="TreeGrafter"/>
</dbReference>
<dbReference type="GO" id="GO:0009252">
    <property type="term" value="P:peptidoglycan biosynthetic process"/>
    <property type="evidence" value="ECO:0007669"/>
    <property type="project" value="InterPro"/>
</dbReference>
<dbReference type="EMBL" id="FRYL01000007">
    <property type="protein sequence ID" value="SHO80410.1"/>
    <property type="molecule type" value="Genomic_DNA"/>
</dbReference>
<proteinExistence type="predicted"/>
<evidence type="ECO:0000256" key="2">
    <source>
        <dbReference type="ARBA" id="ARBA00022670"/>
    </source>
</evidence>
<comment type="catalytic activity">
    <reaction evidence="8">
        <text>[GlcNAc-(1-&gt;4)-Mur2Ac(oyl-L-Ala-gamma-D-Glu-L-Lys-D-Ala-D-Ala)](n)-di-trans,octa-cis-undecaprenyl diphosphate + beta-D-GlcNAc-(1-&gt;4)-Mur2Ac(oyl-L-Ala-gamma-D-Glu-L-Lys-D-Ala-D-Ala)-di-trans,octa-cis-undecaprenyl diphosphate = [GlcNAc-(1-&gt;4)-Mur2Ac(oyl-L-Ala-gamma-D-Glu-L-Lys-D-Ala-D-Ala)](n+1)-di-trans,octa-cis-undecaprenyl diphosphate + di-trans,octa-cis-undecaprenyl diphosphate + H(+)</text>
        <dbReference type="Rhea" id="RHEA:23708"/>
        <dbReference type="Rhea" id="RHEA-COMP:9602"/>
        <dbReference type="Rhea" id="RHEA-COMP:9603"/>
        <dbReference type="ChEBI" id="CHEBI:15378"/>
        <dbReference type="ChEBI" id="CHEBI:58405"/>
        <dbReference type="ChEBI" id="CHEBI:60033"/>
        <dbReference type="ChEBI" id="CHEBI:78435"/>
        <dbReference type="EC" id="2.4.99.28"/>
    </reaction>
</comment>
<dbReference type="Pfam" id="PF00912">
    <property type="entry name" value="Transgly"/>
    <property type="match status" value="1"/>
</dbReference>
<dbReference type="SUPFAM" id="SSF53955">
    <property type="entry name" value="Lysozyme-like"/>
    <property type="match status" value="1"/>
</dbReference>
<feature type="domain" description="Glycosyl transferase family 51" evidence="10">
    <location>
        <begin position="3"/>
        <end position="158"/>
    </location>
</feature>
<dbReference type="InterPro" id="IPR001264">
    <property type="entry name" value="Glyco_trans_51"/>
</dbReference>
<dbReference type="InterPro" id="IPR011815">
    <property type="entry name" value="PBP_1c"/>
</dbReference>
<evidence type="ECO:0000256" key="1">
    <source>
        <dbReference type="ARBA" id="ARBA00022645"/>
    </source>
</evidence>
<protein>
    <recommendedName>
        <fullName evidence="7">peptidoglycan glycosyltransferase</fullName>
        <ecNumber evidence="7">2.4.99.28</ecNumber>
    </recommendedName>
</protein>
<keyword evidence="6" id="KW-0511">Multifunctional enzyme</keyword>
<dbReference type="InterPro" id="IPR036950">
    <property type="entry name" value="PBP_transglycosylase"/>
</dbReference>
<evidence type="ECO:0000256" key="7">
    <source>
        <dbReference type="ARBA" id="ARBA00044770"/>
    </source>
</evidence>
<keyword evidence="1" id="KW-0121">Carboxypeptidase</keyword>
<evidence type="ECO:0000259" key="10">
    <source>
        <dbReference type="Pfam" id="PF00912"/>
    </source>
</evidence>
<evidence type="ECO:0000256" key="5">
    <source>
        <dbReference type="ARBA" id="ARBA00022801"/>
    </source>
</evidence>
<evidence type="ECO:0000256" key="6">
    <source>
        <dbReference type="ARBA" id="ARBA00023268"/>
    </source>
</evidence>
<dbReference type="NCBIfam" id="TIGR02073">
    <property type="entry name" value="PBP_1c"/>
    <property type="match status" value="1"/>
</dbReference>
<keyword evidence="4 11" id="KW-0808">Transferase</keyword>